<feature type="transmembrane region" description="Helical" evidence="7">
    <location>
        <begin position="247"/>
        <end position="268"/>
    </location>
</feature>
<dbReference type="PANTHER" id="PTHR43744:SF12">
    <property type="entry name" value="ABC TRANSPORTER PERMEASE PROTEIN MG189-RELATED"/>
    <property type="match status" value="1"/>
</dbReference>
<dbReference type="Gene3D" id="1.10.3720.10">
    <property type="entry name" value="MetI-like"/>
    <property type="match status" value="1"/>
</dbReference>
<dbReference type="EMBL" id="CP001826">
    <property type="protein sequence ID" value="ACZ42867.1"/>
    <property type="molecule type" value="Genomic_DNA"/>
</dbReference>
<dbReference type="OrthoDB" id="9807047at2"/>
<evidence type="ECO:0000313" key="9">
    <source>
        <dbReference type="EMBL" id="ACZ42867.1"/>
    </source>
</evidence>
<evidence type="ECO:0000313" key="10">
    <source>
        <dbReference type="Proteomes" id="UP000000323"/>
    </source>
</evidence>
<proteinExistence type="inferred from homology"/>
<feature type="transmembrane region" description="Helical" evidence="7">
    <location>
        <begin position="16"/>
        <end position="38"/>
    </location>
</feature>
<reference evidence="10" key="1">
    <citation type="journal article" date="2010" name="Stand. Genomic Sci.">
        <title>Complete genome sequence of 'Thermobaculum terrenum' type strain (YNP1).</title>
        <authorList>
            <person name="Kiss H."/>
            <person name="Cleland D."/>
            <person name="Lapidus A."/>
            <person name="Lucas S."/>
            <person name="Glavina Del Rio T."/>
            <person name="Nolan M."/>
            <person name="Tice H."/>
            <person name="Han C."/>
            <person name="Goodwin L."/>
            <person name="Pitluck S."/>
            <person name="Liolios K."/>
            <person name="Ivanova N."/>
            <person name="Mavromatis K."/>
            <person name="Ovchinnikova G."/>
            <person name="Pati A."/>
            <person name="Chen A."/>
            <person name="Palaniappan K."/>
            <person name="Land M."/>
            <person name="Hauser L."/>
            <person name="Chang Y."/>
            <person name="Jeffries C."/>
            <person name="Lu M."/>
            <person name="Brettin T."/>
            <person name="Detter J."/>
            <person name="Goker M."/>
            <person name="Tindall B."/>
            <person name="Beck B."/>
            <person name="McDermott T."/>
            <person name="Woyke T."/>
            <person name="Bristow J."/>
            <person name="Eisen J."/>
            <person name="Markowitz V."/>
            <person name="Hugenholtz P."/>
            <person name="Kyrpides N."/>
            <person name="Klenk H."/>
            <person name="Cheng J."/>
        </authorList>
    </citation>
    <scope>NUCLEOTIDE SEQUENCE [LARGE SCALE GENOMIC DNA]</scope>
    <source>
        <strain evidence="10">ATCC BAA-798 / YNP1</strain>
    </source>
</reference>
<sequence>MIRASAFPHREQAWRWLISLILTLVAVVDLYPIFFMAANTLKTNAEYLTNPLGMPRHWTYLDNYIGMFYRFDLPRLFFNTLLYILLAAALSLAISIPGAFALAKMNFPARGFLRMAIISTLIIPTITFIIPNYLLMSKLGLVDHYLSVVLLWGITSVPGTIFLLSAIMRGIPNEVLEAAKVDGAGFLQTLLWLVMPLSVPGIITVLIFNCTGWWNDLLLPLIFLQSDNKMTITVAVATIVGRYSSDYPLLITGLLLASIPPMGIYILMQRYIRQGLVIGSIK</sequence>
<dbReference type="STRING" id="525904.Tter_1961"/>
<dbReference type="GO" id="GO:0055085">
    <property type="term" value="P:transmembrane transport"/>
    <property type="evidence" value="ECO:0007669"/>
    <property type="project" value="InterPro"/>
</dbReference>
<protein>
    <submittedName>
        <fullName evidence="9">Binding-protein-dependent transport systems inner membrane component</fullName>
    </submittedName>
</protein>
<dbReference type="CDD" id="cd06261">
    <property type="entry name" value="TM_PBP2"/>
    <property type="match status" value="1"/>
</dbReference>
<dbReference type="KEGG" id="ttr:Tter_1961"/>
<keyword evidence="3" id="KW-1003">Cell membrane</keyword>
<keyword evidence="2 7" id="KW-0813">Transport</keyword>
<feature type="transmembrane region" description="Helical" evidence="7">
    <location>
        <begin position="115"/>
        <end position="134"/>
    </location>
</feature>
<evidence type="ECO:0000256" key="2">
    <source>
        <dbReference type="ARBA" id="ARBA00022448"/>
    </source>
</evidence>
<dbReference type="eggNOG" id="COG0395">
    <property type="taxonomic scope" value="Bacteria"/>
</dbReference>
<gene>
    <name evidence="9" type="ordered locus">Tter_1961</name>
</gene>
<comment type="similarity">
    <text evidence="7">Belongs to the binding-protein-dependent transport system permease family.</text>
</comment>
<dbReference type="PANTHER" id="PTHR43744">
    <property type="entry name" value="ABC TRANSPORTER PERMEASE PROTEIN MG189-RELATED-RELATED"/>
    <property type="match status" value="1"/>
</dbReference>
<dbReference type="Proteomes" id="UP000000323">
    <property type="component" value="Chromosome 2"/>
</dbReference>
<organism evidence="9 10">
    <name type="scientific">Thermobaculum terrenum (strain ATCC BAA-798 / CCMEE 7001 / YNP1)</name>
    <dbReference type="NCBI Taxonomy" id="525904"/>
    <lineage>
        <taxon>Bacteria</taxon>
        <taxon>Bacillati</taxon>
        <taxon>Chloroflexota</taxon>
        <taxon>Chloroflexia</taxon>
        <taxon>Candidatus Thermobaculales</taxon>
        <taxon>Candidatus Thermobaculaceae</taxon>
        <taxon>Thermobaculum</taxon>
    </lineage>
</organism>
<keyword evidence="5 7" id="KW-1133">Transmembrane helix</keyword>
<evidence type="ECO:0000256" key="1">
    <source>
        <dbReference type="ARBA" id="ARBA00004651"/>
    </source>
</evidence>
<evidence type="ECO:0000256" key="5">
    <source>
        <dbReference type="ARBA" id="ARBA00022989"/>
    </source>
</evidence>
<name>D1CGJ6_THET1</name>
<dbReference type="AlphaFoldDB" id="D1CGJ6"/>
<comment type="subcellular location">
    <subcellularLocation>
        <location evidence="1 7">Cell membrane</location>
        <topology evidence="1 7">Multi-pass membrane protein</topology>
    </subcellularLocation>
</comment>
<accession>D1CGJ6</accession>
<evidence type="ECO:0000256" key="6">
    <source>
        <dbReference type="ARBA" id="ARBA00023136"/>
    </source>
</evidence>
<dbReference type="RefSeq" id="WP_012875898.1">
    <property type="nucleotide sequence ID" value="NC_013526.1"/>
</dbReference>
<dbReference type="InterPro" id="IPR000515">
    <property type="entry name" value="MetI-like"/>
</dbReference>
<dbReference type="SUPFAM" id="SSF161098">
    <property type="entry name" value="MetI-like"/>
    <property type="match status" value="1"/>
</dbReference>
<evidence type="ECO:0000256" key="4">
    <source>
        <dbReference type="ARBA" id="ARBA00022692"/>
    </source>
</evidence>
<feature type="transmembrane region" description="Helical" evidence="7">
    <location>
        <begin position="81"/>
        <end position="103"/>
    </location>
</feature>
<keyword evidence="10" id="KW-1185">Reference proteome</keyword>
<evidence type="ECO:0000259" key="8">
    <source>
        <dbReference type="PROSITE" id="PS50928"/>
    </source>
</evidence>
<feature type="transmembrane region" description="Helical" evidence="7">
    <location>
        <begin position="146"/>
        <end position="168"/>
    </location>
</feature>
<feature type="transmembrane region" description="Helical" evidence="7">
    <location>
        <begin position="189"/>
        <end position="214"/>
    </location>
</feature>
<dbReference type="Pfam" id="PF00528">
    <property type="entry name" value="BPD_transp_1"/>
    <property type="match status" value="1"/>
</dbReference>
<evidence type="ECO:0000256" key="3">
    <source>
        <dbReference type="ARBA" id="ARBA00022475"/>
    </source>
</evidence>
<dbReference type="GO" id="GO:0005886">
    <property type="term" value="C:plasma membrane"/>
    <property type="evidence" value="ECO:0007669"/>
    <property type="project" value="UniProtKB-SubCell"/>
</dbReference>
<evidence type="ECO:0000256" key="7">
    <source>
        <dbReference type="RuleBase" id="RU363032"/>
    </source>
</evidence>
<dbReference type="InterPro" id="IPR035906">
    <property type="entry name" value="MetI-like_sf"/>
</dbReference>
<keyword evidence="6 7" id="KW-0472">Membrane</keyword>
<dbReference type="HOGENOM" id="CLU_016047_1_2_0"/>
<keyword evidence="4 7" id="KW-0812">Transmembrane</keyword>
<feature type="domain" description="ABC transmembrane type-1" evidence="8">
    <location>
        <begin position="77"/>
        <end position="268"/>
    </location>
</feature>
<dbReference type="PROSITE" id="PS50928">
    <property type="entry name" value="ABC_TM1"/>
    <property type="match status" value="1"/>
</dbReference>